<gene>
    <name evidence="4" type="ORF">QA636_34810</name>
</gene>
<evidence type="ECO:0000313" key="4">
    <source>
        <dbReference type="EMBL" id="WFU68265.1"/>
    </source>
</evidence>
<dbReference type="SMART" id="SM00903">
    <property type="entry name" value="Flavin_Reduct"/>
    <property type="match status" value="1"/>
</dbReference>
<proteinExistence type="inferred from homology"/>
<evidence type="ECO:0000313" key="5">
    <source>
        <dbReference type="Proteomes" id="UP001221546"/>
    </source>
</evidence>
<keyword evidence="5" id="KW-1185">Reference proteome</keyword>
<dbReference type="Pfam" id="PF01613">
    <property type="entry name" value="Flavin_Reduct"/>
    <property type="match status" value="1"/>
</dbReference>
<dbReference type="InterPro" id="IPR002563">
    <property type="entry name" value="Flavin_Rdtase-like_dom"/>
</dbReference>
<evidence type="ECO:0000256" key="2">
    <source>
        <dbReference type="ARBA" id="ARBA00023002"/>
    </source>
</evidence>
<feature type="domain" description="Flavin reductase like" evidence="3">
    <location>
        <begin position="2"/>
        <end position="148"/>
    </location>
</feature>
<dbReference type="Gene3D" id="2.30.110.10">
    <property type="entry name" value="Electron Transport, Fmn-binding Protein, Chain A"/>
    <property type="match status" value="1"/>
</dbReference>
<dbReference type="InterPro" id="IPR012349">
    <property type="entry name" value="Split_barrel_FMN-bd"/>
</dbReference>
<dbReference type="EC" id="1.-.-.-" evidence="4"/>
<accession>A0ABY8JVD5</accession>
<dbReference type="InterPro" id="IPR050268">
    <property type="entry name" value="NADH-dep_flavin_reductase"/>
</dbReference>
<dbReference type="Proteomes" id="UP001221546">
    <property type="component" value="Chromosome"/>
</dbReference>
<keyword evidence="2 4" id="KW-0560">Oxidoreductase</keyword>
<name>A0ABY8JVD5_9BRAD</name>
<organism evidence="4 5">
    <name type="scientific">Bradyrhizobium brasilense</name>
    <dbReference type="NCBI Taxonomy" id="1419277"/>
    <lineage>
        <taxon>Bacteria</taxon>
        <taxon>Pseudomonadati</taxon>
        <taxon>Pseudomonadota</taxon>
        <taxon>Alphaproteobacteria</taxon>
        <taxon>Hyphomicrobiales</taxon>
        <taxon>Nitrobacteraceae</taxon>
        <taxon>Bradyrhizobium</taxon>
    </lineage>
</organism>
<dbReference type="RefSeq" id="WP_310885981.1">
    <property type="nucleotide sequence ID" value="NZ_CP121646.1"/>
</dbReference>
<sequence>MLGYYASGITVVCGLDSGEPLGFTCQAFHSVSLNPPLVSLSIMSTSKTWPRIRATGCFSVNILSEAQKDISDRFARSGADRWAGVTWEATAAGNPKILGGIVCLDCVRHAEYEAGDHVIAIGNVLDICGPDPLDQRTPLLFYQGRYHRIVEDT</sequence>
<dbReference type="SUPFAM" id="SSF50475">
    <property type="entry name" value="FMN-binding split barrel"/>
    <property type="match status" value="1"/>
</dbReference>
<comment type="similarity">
    <text evidence="1">Belongs to the non-flavoprotein flavin reductase family.</text>
</comment>
<protein>
    <submittedName>
        <fullName evidence="4">Flavin reductase family protein</fullName>
        <ecNumber evidence="4">1.-.-.-</ecNumber>
    </submittedName>
</protein>
<dbReference type="PANTHER" id="PTHR30466">
    <property type="entry name" value="FLAVIN REDUCTASE"/>
    <property type="match status" value="1"/>
</dbReference>
<reference evidence="4 5" key="1">
    <citation type="submission" date="2023-04" db="EMBL/GenBank/DDBJ databases">
        <title>Australian commercial rhizobial inoculants.</title>
        <authorList>
            <person name="Kohlmeier M.G."/>
            <person name="O'Hara G.W."/>
            <person name="Colombi E."/>
            <person name="Ramsay J.P."/>
            <person name="Terpolilli J."/>
        </authorList>
    </citation>
    <scope>NUCLEOTIDE SEQUENCE [LARGE SCALE GENOMIC DNA]</scope>
    <source>
        <strain evidence="4 5">CB627</strain>
    </source>
</reference>
<dbReference type="PANTHER" id="PTHR30466:SF11">
    <property type="entry name" value="FLAVIN-DEPENDENT MONOOXYGENASE, REDUCTASE SUBUNIT HSAB"/>
    <property type="match status" value="1"/>
</dbReference>
<evidence type="ECO:0000256" key="1">
    <source>
        <dbReference type="ARBA" id="ARBA00008898"/>
    </source>
</evidence>
<evidence type="ECO:0000259" key="3">
    <source>
        <dbReference type="SMART" id="SM00903"/>
    </source>
</evidence>
<dbReference type="EMBL" id="CP121646">
    <property type="protein sequence ID" value="WFU68265.1"/>
    <property type="molecule type" value="Genomic_DNA"/>
</dbReference>
<dbReference type="GO" id="GO:0016491">
    <property type="term" value="F:oxidoreductase activity"/>
    <property type="evidence" value="ECO:0007669"/>
    <property type="project" value="UniProtKB-KW"/>
</dbReference>